<dbReference type="PANTHER" id="PTHR11040">
    <property type="entry name" value="ZINC/IRON TRANSPORTER"/>
    <property type="match status" value="1"/>
</dbReference>
<dbReference type="EMBL" id="CAJNOH010000059">
    <property type="protein sequence ID" value="CAF0822548.1"/>
    <property type="molecule type" value="Genomic_DNA"/>
</dbReference>
<feature type="transmembrane region" description="Helical" evidence="5">
    <location>
        <begin position="104"/>
        <end position="126"/>
    </location>
</feature>
<evidence type="ECO:0000256" key="4">
    <source>
        <dbReference type="ARBA" id="ARBA00023136"/>
    </source>
</evidence>
<dbReference type="EMBL" id="CAJNOL010000644">
    <property type="protein sequence ID" value="CAF1150683.1"/>
    <property type="molecule type" value="Genomic_DNA"/>
</dbReference>
<proteinExistence type="predicted"/>
<feature type="transmembrane region" description="Helical" evidence="5">
    <location>
        <begin position="437"/>
        <end position="456"/>
    </location>
</feature>
<evidence type="ECO:0000313" key="6">
    <source>
        <dbReference type="EMBL" id="CAF0822548.1"/>
    </source>
</evidence>
<evidence type="ECO:0000256" key="1">
    <source>
        <dbReference type="ARBA" id="ARBA00004141"/>
    </source>
</evidence>
<evidence type="ECO:0000313" key="9">
    <source>
        <dbReference type="Proteomes" id="UP000663870"/>
    </source>
</evidence>
<dbReference type="GO" id="GO:0005385">
    <property type="term" value="F:zinc ion transmembrane transporter activity"/>
    <property type="evidence" value="ECO:0007669"/>
    <property type="project" value="TreeGrafter"/>
</dbReference>
<protein>
    <submittedName>
        <fullName evidence="6">Uncharacterized protein</fullName>
    </submittedName>
</protein>
<name>A0A813UEC3_9BILA</name>
<keyword evidence="9" id="KW-1185">Reference proteome</keyword>
<feature type="transmembrane region" description="Helical" evidence="5">
    <location>
        <begin position="300"/>
        <end position="321"/>
    </location>
</feature>
<feature type="transmembrane region" description="Helical" evidence="5">
    <location>
        <begin position="393"/>
        <end position="417"/>
    </location>
</feature>
<comment type="caution">
    <text evidence="6">The sequence shown here is derived from an EMBL/GenBank/DDBJ whole genome shotgun (WGS) entry which is preliminary data.</text>
</comment>
<gene>
    <name evidence="7" type="ORF">JXQ802_LOCUS21713</name>
    <name evidence="6" type="ORF">PYM288_LOCUS5663</name>
</gene>
<sequence>MANISTTTTTEQNECFPTDEEIEKSYNLALHIVSIFVLLVVSFFGASLSVASARVKFLYINPIIINTGKFFGSGVVLATGFIHILPDAMETLTDPCLPESWNVYGAYAGLFAMLAVLIMQLIEFLAHQRLRSMIHGHAHVTIKDDANEITKQEYGDNKTAEFTEMEQTTNEIVEPVSMENVNNKIKKPRKKKCMNDKVYDIENIQEINIKAEEPENVEQIIENIEKPNKKKKKHNHNDESTTIEKVPSNTEVSAHNNQNDCIVIEIPSVEFELPSIEHCEPSSGHCHGAIFQDEGEENKISAYLLEFGIALHSILIGLTLGTTTESFVPLFIALCFHQFFEAIALGAQIARSKKISIKSALFMIIFFSFTTPVGIAIGIGIHSGTYNPKSVSSLLVTGILDSFAAGILIYVAIVNLITAEMGPHATEFHLLRNRLKLLYFVALYLGVIAMAIIGRWA</sequence>
<accession>A0A813UEC3</accession>
<feature type="transmembrane region" description="Helical" evidence="5">
    <location>
        <begin position="327"/>
        <end position="347"/>
    </location>
</feature>
<keyword evidence="2 5" id="KW-0812">Transmembrane</keyword>
<organism evidence="6 8">
    <name type="scientific">Rotaria sordida</name>
    <dbReference type="NCBI Taxonomy" id="392033"/>
    <lineage>
        <taxon>Eukaryota</taxon>
        <taxon>Metazoa</taxon>
        <taxon>Spiralia</taxon>
        <taxon>Gnathifera</taxon>
        <taxon>Rotifera</taxon>
        <taxon>Eurotatoria</taxon>
        <taxon>Bdelloidea</taxon>
        <taxon>Philodinida</taxon>
        <taxon>Philodinidae</taxon>
        <taxon>Rotaria</taxon>
    </lineage>
</organism>
<evidence type="ECO:0000256" key="2">
    <source>
        <dbReference type="ARBA" id="ARBA00022692"/>
    </source>
</evidence>
<dbReference type="PANTHER" id="PTHR11040:SF44">
    <property type="entry name" value="PROTEIN ZNTC-RELATED"/>
    <property type="match status" value="1"/>
</dbReference>
<evidence type="ECO:0000313" key="7">
    <source>
        <dbReference type="EMBL" id="CAF1150683.1"/>
    </source>
</evidence>
<feature type="transmembrane region" description="Helical" evidence="5">
    <location>
        <begin position="28"/>
        <end position="51"/>
    </location>
</feature>
<dbReference type="Proteomes" id="UP000663870">
    <property type="component" value="Unassembled WGS sequence"/>
</dbReference>
<reference evidence="6" key="1">
    <citation type="submission" date="2021-02" db="EMBL/GenBank/DDBJ databases">
        <authorList>
            <person name="Nowell W R."/>
        </authorList>
    </citation>
    <scope>NUCLEOTIDE SEQUENCE</scope>
</reference>
<feature type="transmembrane region" description="Helical" evidence="5">
    <location>
        <begin position="359"/>
        <end position="381"/>
    </location>
</feature>
<dbReference type="AlphaFoldDB" id="A0A813UEC3"/>
<dbReference type="InterPro" id="IPR003689">
    <property type="entry name" value="ZIP"/>
</dbReference>
<evidence type="ECO:0000313" key="8">
    <source>
        <dbReference type="Proteomes" id="UP000663854"/>
    </source>
</evidence>
<keyword evidence="4 5" id="KW-0472">Membrane</keyword>
<keyword evidence="3 5" id="KW-1133">Transmembrane helix</keyword>
<dbReference type="Pfam" id="PF02535">
    <property type="entry name" value="Zip"/>
    <property type="match status" value="1"/>
</dbReference>
<evidence type="ECO:0000256" key="3">
    <source>
        <dbReference type="ARBA" id="ARBA00022989"/>
    </source>
</evidence>
<feature type="transmembrane region" description="Helical" evidence="5">
    <location>
        <begin position="63"/>
        <end position="84"/>
    </location>
</feature>
<dbReference type="GO" id="GO:0005886">
    <property type="term" value="C:plasma membrane"/>
    <property type="evidence" value="ECO:0007669"/>
    <property type="project" value="TreeGrafter"/>
</dbReference>
<dbReference type="Proteomes" id="UP000663854">
    <property type="component" value="Unassembled WGS sequence"/>
</dbReference>
<evidence type="ECO:0000256" key="5">
    <source>
        <dbReference type="SAM" id="Phobius"/>
    </source>
</evidence>
<comment type="subcellular location">
    <subcellularLocation>
        <location evidence="1">Membrane</location>
        <topology evidence="1">Multi-pass membrane protein</topology>
    </subcellularLocation>
</comment>